<evidence type="ECO:0000313" key="2">
    <source>
        <dbReference type="EMBL" id="JAN43163.1"/>
    </source>
</evidence>
<dbReference type="Proteomes" id="UP000076858">
    <property type="component" value="Unassembled WGS sequence"/>
</dbReference>
<proteinExistence type="predicted"/>
<evidence type="ECO:0000313" key="3">
    <source>
        <dbReference type="EMBL" id="KZS14180.1"/>
    </source>
</evidence>
<evidence type="ECO:0000313" key="4">
    <source>
        <dbReference type="Proteomes" id="UP000076858"/>
    </source>
</evidence>
<organism evidence="2">
    <name type="scientific">Daphnia magna</name>
    <dbReference type="NCBI Taxonomy" id="35525"/>
    <lineage>
        <taxon>Eukaryota</taxon>
        <taxon>Metazoa</taxon>
        <taxon>Ecdysozoa</taxon>
        <taxon>Arthropoda</taxon>
        <taxon>Crustacea</taxon>
        <taxon>Branchiopoda</taxon>
        <taxon>Diplostraca</taxon>
        <taxon>Cladocera</taxon>
        <taxon>Anomopoda</taxon>
        <taxon>Daphniidae</taxon>
        <taxon>Daphnia</taxon>
    </lineage>
</organism>
<gene>
    <name evidence="3" type="ORF">APZ42_020843</name>
</gene>
<feature type="signal peptide" evidence="1">
    <location>
        <begin position="1"/>
        <end position="20"/>
    </location>
</feature>
<reference evidence="3 4" key="2">
    <citation type="submission" date="2016-03" db="EMBL/GenBank/DDBJ databases">
        <title>EvidentialGene: Evidence-directed Construction of Genes on Genomes.</title>
        <authorList>
            <person name="Gilbert D.G."/>
            <person name="Choi J.-H."/>
            <person name="Mockaitis K."/>
            <person name="Colbourne J."/>
            <person name="Pfrender M."/>
        </authorList>
    </citation>
    <scope>NUCLEOTIDE SEQUENCE [LARGE SCALE GENOMIC DNA]</scope>
    <source>
        <strain evidence="3 4">Xinb3</strain>
        <tissue evidence="3">Complete organism</tissue>
    </source>
</reference>
<accession>A0A0P6FZH1</accession>
<evidence type="ECO:0000256" key="1">
    <source>
        <dbReference type="SAM" id="SignalP"/>
    </source>
</evidence>
<sequence>MAASLGQLLTPFFLLLSVFSMAPTKKEKNRIDALSSNPLPWWICEAEKRTMQVN</sequence>
<keyword evidence="1" id="KW-0732">Signal</keyword>
<dbReference type="EMBL" id="LRGB01001005">
    <property type="protein sequence ID" value="KZS14180.1"/>
    <property type="molecule type" value="Genomic_DNA"/>
</dbReference>
<reference evidence="2" key="1">
    <citation type="submission" date="2015-10" db="EMBL/GenBank/DDBJ databases">
        <title>EvidentialGene: Evidence-directed Construction of Complete mRNA Transcriptomes without Genomes.</title>
        <authorList>
            <person name="Gilbert D.G."/>
        </authorList>
    </citation>
    <scope>NUCLEOTIDE SEQUENCE</scope>
</reference>
<keyword evidence="4" id="KW-1185">Reference proteome</keyword>
<name>A0A0P6FZH1_9CRUS</name>
<feature type="chain" id="PRO_5007982448" evidence="1">
    <location>
        <begin position="21"/>
        <end position="54"/>
    </location>
</feature>
<dbReference type="EMBL" id="GDIQ01051574">
    <property type="protein sequence ID" value="JAN43163.1"/>
    <property type="molecule type" value="Transcribed_RNA"/>
</dbReference>
<dbReference type="AlphaFoldDB" id="A0A0P6FZH1"/>
<protein>
    <submittedName>
        <fullName evidence="2">Uncharacterized protein</fullName>
    </submittedName>
</protein>